<proteinExistence type="predicted"/>
<evidence type="ECO:0000259" key="3">
    <source>
        <dbReference type="PROSITE" id="PS51783"/>
    </source>
</evidence>
<dbReference type="SUPFAM" id="SSF50978">
    <property type="entry name" value="WD40 repeat-like"/>
    <property type="match status" value="1"/>
</dbReference>
<dbReference type="SMART" id="SM00320">
    <property type="entry name" value="WD40"/>
    <property type="match status" value="1"/>
</dbReference>
<dbReference type="CDD" id="cd06071">
    <property type="entry name" value="Beach"/>
    <property type="match status" value="1"/>
</dbReference>
<dbReference type="GO" id="GO:0005829">
    <property type="term" value="C:cytosol"/>
    <property type="evidence" value="ECO:0007669"/>
    <property type="project" value="TreeGrafter"/>
</dbReference>
<dbReference type="AlphaFoldDB" id="A0A915LE15"/>
<name>A0A915LE15_MELJA</name>
<feature type="domain" description="BEACH" evidence="2">
    <location>
        <begin position="84"/>
        <end position="366"/>
    </location>
</feature>
<dbReference type="Proteomes" id="UP000887561">
    <property type="component" value="Unplaced"/>
</dbReference>
<evidence type="ECO:0000256" key="1">
    <source>
        <dbReference type="PROSITE-ProRule" id="PRU00221"/>
    </source>
</evidence>
<accession>A0A915LE15</accession>
<feature type="repeat" description="WD" evidence="1">
    <location>
        <begin position="398"/>
        <end position="443"/>
    </location>
</feature>
<keyword evidence="1" id="KW-0853">WD repeat</keyword>
<dbReference type="InterPro" id="IPR000409">
    <property type="entry name" value="BEACH_dom"/>
</dbReference>
<dbReference type="Gene3D" id="2.130.10.10">
    <property type="entry name" value="YVTN repeat-like/Quinoprotein amine dehydrogenase"/>
    <property type="match status" value="1"/>
</dbReference>
<sequence length="483" mass="55306">MIVGSLQYCDNLHHSRWNFQEIRAIFLRRFLLQYTSLELFLDSRTAIMFAFRDMETVQRVVSLLPPVGVGVKYGLPQSRKSSLMIPWQLFKHSNMPQKWQQREISNFDYLMFLNTIAGRTYNDLNQYPPIGALSEKRKKLFKERFNNWDDPEIPPFHYGTHYSNAAFVLNWLFRLEPFTTFYLQLNDGKIFENVNSNRLFHSIEETWEHCLTDTHDVKELVPELFYLTEMFLFNENNCDEGGGGNLGIREDGNKIGNVILPKWANGKAEEFVKIHRKALESDLEEEKGAFNLRSIENAALRESIQQQILNFGQTPAQLLNEPHPPRHSIMTMSPLIFKTCPNDLCMIMKFISNSPVVHITANTFQQVDNPTLITIAQNLVFALNRWNPNYNPQVRQVIYGHGDVVTCLARSETTLFADSYIASGSADCTVVLWHFSQNTGTIAGEFNSVRELPVPRAILTGHEAVITAINVSAEHGLVISGAK</sequence>
<dbReference type="WBParaSite" id="scaffold10962_cov370.g15203">
    <property type="protein sequence ID" value="scaffold10962_cov370.g15203"/>
    <property type="gene ID" value="scaffold10962_cov370.g15203"/>
</dbReference>
<dbReference type="InterPro" id="IPR015943">
    <property type="entry name" value="WD40/YVTN_repeat-like_dom_sf"/>
</dbReference>
<dbReference type="InterPro" id="IPR023362">
    <property type="entry name" value="PH-BEACH_dom"/>
</dbReference>
<dbReference type="Pfam" id="PF14844">
    <property type="entry name" value="PH_BEACH"/>
    <property type="match status" value="1"/>
</dbReference>
<dbReference type="InterPro" id="IPR050865">
    <property type="entry name" value="BEACH_Domain"/>
</dbReference>
<dbReference type="Gene3D" id="2.30.29.30">
    <property type="entry name" value="Pleckstrin-homology domain (PH domain)/Phosphotyrosine-binding domain (PTB)"/>
    <property type="match status" value="1"/>
</dbReference>
<dbReference type="SMART" id="SM01026">
    <property type="entry name" value="Beach"/>
    <property type="match status" value="1"/>
</dbReference>
<reference evidence="5" key="1">
    <citation type="submission" date="2022-11" db="UniProtKB">
        <authorList>
            <consortium name="WormBaseParasite"/>
        </authorList>
    </citation>
    <scope>IDENTIFICATION</scope>
</reference>
<dbReference type="GO" id="GO:0016020">
    <property type="term" value="C:membrane"/>
    <property type="evidence" value="ECO:0007669"/>
    <property type="project" value="TreeGrafter"/>
</dbReference>
<dbReference type="PROSITE" id="PS50082">
    <property type="entry name" value="WD_REPEATS_2"/>
    <property type="match status" value="1"/>
</dbReference>
<dbReference type="PROSITE" id="PS50197">
    <property type="entry name" value="BEACH"/>
    <property type="match status" value="1"/>
</dbReference>
<dbReference type="InterPro" id="IPR036372">
    <property type="entry name" value="BEACH_dom_sf"/>
</dbReference>
<dbReference type="InterPro" id="IPR036322">
    <property type="entry name" value="WD40_repeat_dom_sf"/>
</dbReference>
<dbReference type="PROSITE" id="PS51783">
    <property type="entry name" value="PH_BEACH"/>
    <property type="match status" value="1"/>
</dbReference>
<dbReference type="GO" id="GO:0019901">
    <property type="term" value="F:protein kinase binding"/>
    <property type="evidence" value="ECO:0007669"/>
    <property type="project" value="TreeGrafter"/>
</dbReference>
<dbReference type="SUPFAM" id="SSF81837">
    <property type="entry name" value="BEACH domain"/>
    <property type="match status" value="1"/>
</dbReference>
<dbReference type="SUPFAM" id="SSF50729">
    <property type="entry name" value="PH domain-like"/>
    <property type="match status" value="1"/>
</dbReference>
<dbReference type="InterPro" id="IPR011993">
    <property type="entry name" value="PH-like_dom_sf"/>
</dbReference>
<dbReference type="Gene3D" id="1.10.1540.10">
    <property type="entry name" value="BEACH domain"/>
    <property type="match status" value="3"/>
</dbReference>
<dbReference type="Pfam" id="PF00400">
    <property type="entry name" value="WD40"/>
    <property type="match status" value="1"/>
</dbReference>
<evidence type="ECO:0000259" key="2">
    <source>
        <dbReference type="PROSITE" id="PS50197"/>
    </source>
</evidence>
<evidence type="ECO:0000313" key="4">
    <source>
        <dbReference type="Proteomes" id="UP000887561"/>
    </source>
</evidence>
<dbReference type="PANTHER" id="PTHR13743:SF112">
    <property type="entry name" value="BEACH DOMAIN-CONTAINING PROTEIN"/>
    <property type="match status" value="1"/>
</dbReference>
<keyword evidence="4" id="KW-1185">Reference proteome</keyword>
<feature type="domain" description="BEACH-type PH" evidence="3">
    <location>
        <begin position="1"/>
        <end position="65"/>
    </location>
</feature>
<dbReference type="Pfam" id="PF02138">
    <property type="entry name" value="Beach"/>
    <property type="match status" value="2"/>
</dbReference>
<dbReference type="GO" id="GO:0008104">
    <property type="term" value="P:intracellular protein localization"/>
    <property type="evidence" value="ECO:0007669"/>
    <property type="project" value="TreeGrafter"/>
</dbReference>
<dbReference type="PANTHER" id="PTHR13743">
    <property type="entry name" value="BEIGE/BEACH-RELATED"/>
    <property type="match status" value="1"/>
</dbReference>
<evidence type="ECO:0000313" key="5">
    <source>
        <dbReference type="WBParaSite" id="scaffold10962_cov370.g15203"/>
    </source>
</evidence>
<organism evidence="4 5">
    <name type="scientific">Meloidogyne javanica</name>
    <name type="common">Root-knot nematode worm</name>
    <dbReference type="NCBI Taxonomy" id="6303"/>
    <lineage>
        <taxon>Eukaryota</taxon>
        <taxon>Metazoa</taxon>
        <taxon>Ecdysozoa</taxon>
        <taxon>Nematoda</taxon>
        <taxon>Chromadorea</taxon>
        <taxon>Rhabditida</taxon>
        <taxon>Tylenchina</taxon>
        <taxon>Tylenchomorpha</taxon>
        <taxon>Tylenchoidea</taxon>
        <taxon>Meloidogynidae</taxon>
        <taxon>Meloidogyninae</taxon>
        <taxon>Meloidogyne</taxon>
        <taxon>Meloidogyne incognita group</taxon>
    </lineage>
</organism>
<protein>
    <submittedName>
        <fullName evidence="5">BEACH domain-containing protein</fullName>
    </submittedName>
</protein>
<dbReference type="InterPro" id="IPR001680">
    <property type="entry name" value="WD40_rpt"/>
</dbReference>